<sequence>MDVQTHVEKKMCEDDHLFFTRRFFKPRMGFKFMVNWHHVYVAWLIDEVVKGNIANLVINVPPGAGKTELTTNLISRGIGLNPRSRFLYLSYSQSLVEDVSATARNIVKSDEFQHMWSTSISTSTDAKASWKTTVDGYEAGHIYAASMGGQVTGRRAGTLADSGFTGCIILDDPLKPEDAFSKPARDKANRKILNTVNSRKAKSDTPIIMIMQRLHSEDPTNFVMSGNVPGEWEQVSIPALIDDDYIATLPEHIQKLVPLSVERDDKGRQSYWPLKESLTSLLQLEKGGKDKSGAVVSRYTFSSQYQQKPKKLGGDLIKAEWFGYYDELPALQWRAIYVDTAQKIKEHNDFTVFLLVGLGVDGKLYLIDLLRGKWEAPEMNRQAKEFIDKHKDYTYETRPIRWMKVEDKAHGTQLIQNLGTYAGVPVIPVQRGTDKLTRFMDVQVPLENNYENKPQDRFVMLPINAPWVSKFTEECEEFTAAMTHDHDDQVDTLIDAIEEATVMQNYQEPMTG</sequence>
<evidence type="ECO:0000313" key="4">
    <source>
        <dbReference type="Proteomes" id="UP001164064"/>
    </source>
</evidence>
<organism evidence="3 4">
    <name type="scientific">Acinetobacter ursingii</name>
    <dbReference type="NCBI Taxonomy" id="108980"/>
    <lineage>
        <taxon>Bacteria</taxon>
        <taxon>Pseudomonadati</taxon>
        <taxon>Pseudomonadota</taxon>
        <taxon>Gammaproteobacteria</taxon>
        <taxon>Moraxellales</taxon>
        <taxon>Moraxellaceae</taxon>
        <taxon>Acinetobacter</taxon>
    </lineage>
</organism>
<proteinExistence type="predicted"/>
<evidence type="ECO:0000313" key="3">
    <source>
        <dbReference type="EMBL" id="UYF73013.1"/>
    </source>
</evidence>
<dbReference type="Pfam" id="PF17289">
    <property type="entry name" value="Terminase_6C"/>
    <property type="match status" value="1"/>
</dbReference>
<protein>
    <submittedName>
        <fullName evidence="3">Phage terminase large subunit</fullName>
    </submittedName>
</protein>
<evidence type="ECO:0000256" key="1">
    <source>
        <dbReference type="ARBA" id="ARBA00022612"/>
    </source>
</evidence>
<name>A0AA46NGK4_9GAMM</name>
<keyword evidence="1" id="KW-1188">Viral release from host cell</keyword>
<feature type="domain" description="Terminase large subunit gp17-like C-terminal" evidence="2">
    <location>
        <begin position="336"/>
        <end position="498"/>
    </location>
</feature>
<gene>
    <name evidence="3" type="primary">terL</name>
    <name evidence="3" type="ORF">LSO60_07105</name>
</gene>
<dbReference type="RefSeq" id="WP_263513212.1">
    <property type="nucleotide sequence ID" value="NZ_CP089051.1"/>
</dbReference>
<dbReference type="Proteomes" id="UP001164064">
    <property type="component" value="Chromosome"/>
</dbReference>
<dbReference type="NCBIfam" id="TIGR01630">
    <property type="entry name" value="psiM2_ORF9"/>
    <property type="match status" value="1"/>
</dbReference>
<dbReference type="InterPro" id="IPR006517">
    <property type="entry name" value="Phage_terminase_lsu-like_C"/>
</dbReference>
<reference evidence="3" key="1">
    <citation type="journal article" date="2022" name="J Glob Antimicrob Resist">
        <title>Comparative analysis of IMP-4- and OXA-58-containing plasmids of three carbapenemase-producing Acinetobacter ursingii strains in the Netherlands.</title>
        <authorList>
            <person name="Hendrickx A.P.A."/>
            <person name="Schade R.P."/>
            <person name="Landman F."/>
            <person name="Bosch T."/>
            <person name="Schouls L.M."/>
            <person name="van Dijk K."/>
        </authorList>
    </citation>
    <scope>NUCLEOTIDE SEQUENCE</scope>
    <source>
        <strain evidence="3">RIVM_C010559</strain>
    </source>
</reference>
<dbReference type="AlphaFoldDB" id="A0AA46NGK4"/>
<accession>A0AA46NGK4</accession>
<dbReference type="InterPro" id="IPR035421">
    <property type="entry name" value="Terminase_6C"/>
</dbReference>
<dbReference type="EMBL" id="CP089051">
    <property type="protein sequence ID" value="UYF73013.1"/>
    <property type="molecule type" value="Genomic_DNA"/>
</dbReference>
<evidence type="ECO:0000259" key="2">
    <source>
        <dbReference type="Pfam" id="PF17289"/>
    </source>
</evidence>